<accession>A0ABT4FUC6</accession>
<sequence>MRTRSELYLAVPAGQWMHYGERELRWIAPMCCTAITGEVIPDITRAIMVAAIIPGITLYGYDRPFNRLILPLIALMALARLPYY</sequence>
<dbReference type="RefSeq" id="WP_087442103.1">
    <property type="nucleotide sequence ID" value="NZ_CABMNB010000023.1"/>
</dbReference>
<dbReference type="EMBL" id="JAMDMM010000017">
    <property type="protein sequence ID" value="MCY9607050.1"/>
    <property type="molecule type" value="Genomic_DNA"/>
</dbReference>
<gene>
    <name evidence="1" type="ORF">M5W83_07805</name>
</gene>
<comment type="caution">
    <text evidence="1">The sequence shown here is derived from an EMBL/GenBank/DDBJ whole genome shotgun (WGS) entry which is preliminary data.</text>
</comment>
<evidence type="ECO:0000313" key="1">
    <source>
        <dbReference type="EMBL" id="MCY9607050.1"/>
    </source>
</evidence>
<dbReference type="GeneID" id="76999383"/>
<reference evidence="1 2" key="1">
    <citation type="submission" date="2022-05" db="EMBL/GenBank/DDBJ databases">
        <title>Genome Sequencing of Bee-Associated Microbes.</title>
        <authorList>
            <person name="Dunlap C."/>
        </authorList>
    </citation>
    <scope>NUCLEOTIDE SEQUENCE [LARGE SCALE GENOMIC DNA]</scope>
    <source>
        <strain evidence="1 2">NRRL B-14613</strain>
    </source>
</reference>
<name>A0ABT4FUC6_PANTH</name>
<protein>
    <submittedName>
        <fullName evidence="1">Uncharacterized protein</fullName>
    </submittedName>
</protein>
<keyword evidence="2" id="KW-1185">Reference proteome</keyword>
<organism evidence="1 2">
    <name type="scientific">Paenibacillus thiaminolyticus</name>
    <name type="common">Bacillus thiaminolyticus</name>
    <dbReference type="NCBI Taxonomy" id="49283"/>
    <lineage>
        <taxon>Bacteria</taxon>
        <taxon>Bacillati</taxon>
        <taxon>Bacillota</taxon>
        <taxon>Bacilli</taxon>
        <taxon>Bacillales</taxon>
        <taxon>Paenibacillaceae</taxon>
        <taxon>Paenibacillus</taxon>
    </lineage>
</organism>
<dbReference type="Proteomes" id="UP001209276">
    <property type="component" value="Unassembled WGS sequence"/>
</dbReference>
<evidence type="ECO:0000313" key="2">
    <source>
        <dbReference type="Proteomes" id="UP001209276"/>
    </source>
</evidence>
<proteinExistence type="predicted"/>